<dbReference type="UniPathway" id="UPA00655">
    <property type="reaction ID" value="UER00711"/>
</dbReference>
<keyword evidence="3 11" id="KW-0808">Transferase</keyword>
<evidence type="ECO:0000256" key="10">
    <source>
        <dbReference type="ARBA" id="ARBA00058482"/>
    </source>
</evidence>
<keyword evidence="15" id="KW-1185">Reference proteome</keyword>
<dbReference type="PROSITE" id="PS50989">
    <property type="entry name" value="COA_CT_CTER"/>
    <property type="match status" value="1"/>
</dbReference>
<keyword evidence="7 11" id="KW-0443">Lipid metabolism</keyword>
<comment type="function">
    <text evidence="10 11">Component of the acetyl coenzyme A carboxylase (ACC) complex. First, biotin carboxylase catalyzes the carboxylation of biotin on its carrier protein (BCCP) and then the CO(2) group is transferred by the carboxyltransferase to acetyl-CoA to form malonyl-CoA.</text>
</comment>
<organism evidence="14 15">
    <name type="scientific">Hahella chejuensis (strain KCTC 2396)</name>
    <dbReference type="NCBI Taxonomy" id="349521"/>
    <lineage>
        <taxon>Bacteria</taxon>
        <taxon>Pseudomonadati</taxon>
        <taxon>Pseudomonadota</taxon>
        <taxon>Gammaproteobacteria</taxon>
        <taxon>Oceanospirillales</taxon>
        <taxon>Hahellaceae</taxon>
        <taxon>Hahella</taxon>
    </lineage>
</organism>
<dbReference type="STRING" id="349521.HCH_01862"/>
<evidence type="ECO:0000256" key="12">
    <source>
        <dbReference type="SAM" id="MobiDB-lite"/>
    </source>
</evidence>
<proteinExistence type="inferred from homology"/>
<dbReference type="HOGENOM" id="CLU_015486_0_2_6"/>
<dbReference type="InterPro" id="IPR001095">
    <property type="entry name" value="Acetyl_CoA_COase_a_su"/>
</dbReference>
<evidence type="ECO:0000313" key="15">
    <source>
        <dbReference type="Proteomes" id="UP000000238"/>
    </source>
</evidence>
<keyword evidence="14" id="KW-0436">Ligase</keyword>
<dbReference type="Proteomes" id="UP000000238">
    <property type="component" value="Chromosome"/>
</dbReference>
<reference evidence="14 15" key="1">
    <citation type="journal article" date="2005" name="Nucleic Acids Res.">
        <title>Genomic blueprint of Hahella chejuensis, a marine microbe producing an algicidal agent.</title>
        <authorList>
            <person name="Jeong H."/>
            <person name="Yim J.H."/>
            <person name="Lee C."/>
            <person name="Choi S.-H."/>
            <person name="Park Y.K."/>
            <person name="Yoon S.H."/>
            <person name="Hur C.-G."/>
            <person name="Kang H.-Y."/>
            <person name="Kim D."/>
            <person name="Lee H.H."/>
            <person name="Park K.H."/>
            <person name="Park S.-H."/>
            <person name="Park H.-S."/>
            <person name="Lee H.K."/>
            <person name="Oh T.K."/>
            <person name="Kim J.F."/>
        </authorList>
    </citation>
    <scope>NUCLEOTIDE SEQUENCE [LARGE SCALE GENOMIC DNA]</scope>
    <source>
        <strain evidence="14 15">KCTC 2396</strain>
    </source>
</reference>
<dbReference type="SUPFAM" id="SSF52096">
    <property type="entry name" value="ClpP/crotonase"/>
    <property type="match status" value="1"/>
</dbReference>
<accession>Q2SKX5</accession>
<evidence type="ECO:0000256" key="5">
    <source>
        <dbReference type="ARBA" id="ARBA00022832"/>
    </source>
</evidence>
<keyword evidence="5 11" id="KW-0276">Fatty acid metabolism</keyword>
<feature type="region of interest" description="Disordered" evidence="12">
    <location>
        <begin position="1"/>
        <end position="23"/>
    </location>
</feature>
<protein>
    <recommendedName>
        <fullName evidence="11">Acetyl-coenzyme A carboxylase carboxyl transferase subunit alpha</fullName>
        <shortName evidence="11">ACCase subunit alpha</shortName>
        <shortName evidence="11">Acetyl-CoA carboxylase carboxyltransferase subunit alpha</shortName>
        <ecNumber evidence="11">2.1.3.15</ecNumber>
    </recommendedName>
</protein>
<comment type="catalytic activity">
    <reaction evidence="9 11">
        <text>N(6)-carboxybiotinyl-L-lysyl-[protein] + acetyl-CoA = N(6)-biotinyl-L-lysyl-[protein] + malonyl-CoA</text>
        <dbReference type="Rhea" id="RHEA:54728"/>
        <dbReference type="Rhea" id="RHEA-COMP:10505"/>
        <dbReference type="Rhea" id="RHEA-COMP:10506"/>
        <dbReference type="ChEBI" id="CHEBI:57288"/>
        <dbReference type="ChEBI" id="CHEBI:57384"/>
        <dbReference type="ChEBI" id="CHEBI:83144"/>
        <dbReference type="ChEBI" id="CHEBI:83145"/>
        <dbReference type="EC" id="2.1.3.15"/>
    </reaction>
</comment>
<keyword evidence="4 11" id="KW-0547">Nucleotide-binding</keyword>
<evidence type="ECO:0000256" key="9">
    <source>
        <dbReference type="ARBA" id="ARBA00049152"/>
    </source>
</evidence>
<evidence type="ECO:0000259" key="13">
    <source>
        <dbReference type="PROSITE" id="PS50989"/>
    </source>
</evidence>
<dbReference type="PRINTS" id="PR01069">
    <property type="entry name" value="ACCCTRFRASEA"/>
</dbReference>
<dbReference type="PANTHER" id="PTHR42853:SF3">
    <property type="entry name" value="ACETYL-COENZYME A CARBOXYLASE CARBOXYL TRANSFERASE SUBUNIT ALPHA, CHLOROPLASTIC"/>
    <property type="match status" value="1"/>
</dbReference>
<dbReference type="InterPro" id="IPR029045">
    <property type="entry name" value="ClpP/crotonase-like_dom_sf"/>
</dbReference>
<name>Q2SKX5_HAHCH</name>
<comment type="pathway">
    <text evidence="1 11">Lipid metabolism; malonyl-CoA biosynthesis; malonyl-CoA from acetyl-CoA: step 1/1.</text>
</comment>
<dbReference type="GO" id="GO:0006633">
    <property type="term" value="P:fatty acid biosynthetic process"/>
    <property type="evidence" value="ECO:0007669"/>
    <property type="project" value="UniProtKB-KW"/>
</dbReference>
<dbReference type="FunFam" id="3.90.226.10:FF:000008">
    <property type="entry name" value="Acetyl-coenzyme A carboxylase carboxyl transferase subunit alpha"/>
    <property type="match status" value="1"/>
</dbReference>
<comment type="similarity">
    <text evidence="11">Belongs to the AccA family.</text>
</comment>
<evidence type="ECO:0000313" key="14">
    <source>
        <dbReference type="EMBL" id="ABC28699.1"/>
    </source>
</evidence>
<evidence type="ECO:0000256" key="8">
    <source>
        <dbReference type="ARBA" id="ARBA00023160"/>
    </source>
</evidence>
<dbReference type="NCBIfam" id="TIGR00513">
    <property type="entry name" value="accA"/>
    <property type="match status" value="1"/>
</dbReference>
<dbReference type="NCBIfam" id="NF041504">
    <property type="entry name" value="AccA_sub"/>
    <property type="match status" value="1"/>
</dbReference>
<evidence type="ECO:0000256" key="2">
    <source>
        <dbReference type="ARBA" id="ARBA00022516"/>
    </source>
</evidence>
<evidence type="ECO:0000256" key="6">
    <source>
        <dbReference type="ARBA" id="ARBA00022840"/>
    </source>
</evidence>
<dbReference type="EC" id="2.1.3.15" evidence="11"/>
<comment type="subcellular location">
    <subcellularLocation>
        <location evidence="11">Cytoplasm</location>
    </subcellularLocation>
</comment>
<keyword evidence="8 11" id="KW-0275">Fatty acid biosynthesis</keyword>
<keyword evidence="11" id="KW-0963">Cytoplasm</keyword>
<evidence type="ECO:0000256" key="1">
    <source>
        <dbReference type="ARBA" id="ARBA00004956"/>
    </source>
</evidence>
<dbReference type="GO" id="GO:0005524">
    <property type="term" value="F:ATP binding"/>
    <property type="evidence" value="ECO:0007669"/>
    <property type="project" value="UniProtKB-KW"/>
</dbReference>
<gene>
    <name evidence="11 14" type="primary">accA</name>
    <name evidence="14" type="ordered locus">HCH_01862</name>
</gene>
<dbReference type="PANTHER" id="PTHR42853">
    <property type="entry name" value="ACETYL-COENZYME A CARBOXYLASE CARBOXYL TRANSFERASE SUBUNIT ALPHA"/>
    <property type="match status" value="1"/>
</dbReference>
<comment type="subunit">
    <text evidence="11">Acetyl-CoA carboxylase is a heterohexamer composed of biotin carboxyl carrier protein (AccB), biotin carboxylase (AccC) and two subunits each of ACCase subunit alpha (AccA) and ACCase subunit beta (AccD).</text>
</comment>
<evidence type="ECO:0000256" key="4">
    <source>
        <dbReference type="ARBA" id="ARBA00022741"/>
    </source>
</evidence>
<keyword evidence="6 11" id="KW-0067">ATP-binding</keyword>
<dbReference type="AlphaFoldDB" id="Q2SKX5"/>
<evidence type="ECO:0000256" key="3">
    <source>
        <dbReference type="ARBA" id="ARBA00022679"/>
    </source>
</evidence>
<dbReference type="GO" id="GO:0003989">
    <property type="term" value="F:acetyl-CoA carboxylase activity"/>
    <property type="evidence" value="ECO:0007669"/>
    <property type="project" value="InterPro"/>
</dbReference>
<feature type="domain" description="CoA carboxyltransferase C-terminal" evidence="13">
    <location>
        <begin position="62"/>
        <end position="316"/>
    </location>
</feature>
<dbReference type="InterPro" id="IPR011763">
    <property type="entry name" value="COA_CT_C"/>
</dbReference>
<evidence type="ECO:0000256" key="7">
    <source>
        <dbReference type="ARBA" id="ARBA00023098"/>
    </source>
</evidence>
<dbReference type="eggNOG" id="COG0825">
    <property type="taxonomic scope" value="Bacteria"/>
</dbReference>
<dbReference type="EMBL" id="CP000155">
    <property type="protein sequence ID" value="ABC28699.1"/>
    <property type="molecule type" value="Genomic_DNA"/>
</dbReference>
<dbReference type="GO" id="GO:0009317">
    <property type="term" value="C:acetyl-CoA carboxylase complex"/>
    <property type="evidence" value="ECO:0007669"/>
    <property type="project" value="InterPro"/>
</dbReference>
<dbReference type="Gene3D" id="3.90.226.10">
    <property type="entry name" value="2-enoyl-CoA Hydratase, Chain A, domain 1"/>
    <property type="match status" value="1"/>
</dbReference>
<dbReference type="Pfam" id="PF03255">
    <property type="entry name" value="ACCA"/>
    <property type="match status" value="1"/>
</dbReference>
<dbReference type="KEGG" id="hch:HCH_01862"/>
<dbReference type="GO" id="GO:2001295">
    <property type="term" value="P:malonyl-CoA biosynthetic process"/>
    <property type="evidence" value="ECO:0007669"/>
    <property type="project" value="UniProtKB-UniRule"/>
</dbReference>
<dbReference type="HAMAP" id="MF_00823">
    <property type="entry name" value="AcetylCoA_CT_alpha"/>
    <property type="match status" value="1"/>
</dbReference>
<dbReference type="GO" id="GO:0016743">
    <property type="term" value="F:carboxyl- or carbamoyltransferase activity"/>
    <property type="evidence" value="ECO:0007669"/>
    <property type="project" value="UniProtKB-UniRule"/>
</dbReference>
<keyword evidence="2 11" id="KW-0444">Lipid biosynthesis</keyword>
<sequence>MRVSSSSRDIAEQEKTMSKHEKQMNPYYLDFEQPIAELEEKIEELRLVGNDSELNITDEINRLKSKSVSLTENIFADLSSWDISRLSRHPKRPYTLDYVRMIFEDFDELHGDRKYADDLAIVGGIARLDDEPVMIIGHQKGREIKEKVKRNFGMPRPEGYRKALRLMEMAERFKMPILTFIDTPGAYPGIGAEERGQSEAIAFNLAVMSRLKTPIISTVIGEGGSGGALAVGVCDRLIMLQYSTYSVISPEGCASILWKNAEYAANAAEAMGITAKRLAELGFADKVLDEPLGGAHRNPELMAGHIKAALKDSLSQLLEMDAEELVAERYKRLTSYDRFL</sequence>
<dbReference type="NCBIfam" id="NF004344">
    <property type="entry name" value="PRK05724.1"/>
    <property type="match status" value="1"/>
</dbReference>
<feature type="compositionally biased region" description="Basic and acidic residues" evidence="12">
    <location>
        <begin position="9"/>
        <end position="23"/>
    </location>
</feature>
<evidence type="ECO:0000256" key="11">
    <source>
        <dbReference type="HAMAP-Rule" id="MF_00823"/>
    </source>
</evidence>